<evidence type="ECO:0000313" key="2">
    <source>
        <dbReference type="EMBL" id="PWN91902.1"/>
    </source>
</evidence>
<dbReference type="OrthoDB" id="192748at2759"/>
<dbReference type="GeneID" id="37043101"/>
<dbReference type="Proteomes" id="UP000245768">
    <property type="component" value="Unassembled WGS sequence"/>
</dbReference>
<feature type="region of interest" description="Disordered" evidence="1">
    <location>
        <begin position="140"/>
        <end position="161"/>
    </location>
</feature>
<accession>A0A316YS02</accession>
<evidence type="ECO:0000256" key="1">
    <source>
        <dbReference type="SAM" id="MobiDB-lite"/>
    </source>
</evidence>
<sequence>MAQSDKEPAGPSVPSGASAPATSSSSKQKVGSSSQRPPRARHVPSMWTAPQSHIPPPSPTHYVEPRRAETFFRRVTHPSNPNGPPPSRWQRFANLSGGLLAGAVVLYSVLWADFGDHEHVFSPIRRALNTQTHSPFALSEEERTLVAQSVPRDDRTTQKMV</sequence>
<dbReference type="AlphaFoldDB" id="A0A316YS02"/>
<dbReference type="STRING" id="215250.A0A316YS02"/>
<dbReference type="RefSeq" id="XP_025379100.1">
    <property type="nucleotide sequence ID" value="XM_025521185.1"/>
</dbReference>
<feature type="compositionally biased region" description="Basic and acidic residues" evidence="1">
    <location>
        <begin position="151"/>
        <end position="161"/>
    </location>
</feature>
<gene>
    <name evidence="2" type="ORF">FA10DRAFT_265727</name>
</gene>
<evidence type="ECO:0000313" key="3">
    <source>
        <dbReference type="Proteomes" id="UP000245768"/>
    </source>
</evidence>
<dbReference type="InParanoid" id="A0A316YS02"/>
<reference evidence="2 3" key="1">
    <citation type="journal article" date="2018" name="Mol. Biol. Evol.">
        <title>Broad Genomic Sampling Reveals a Smut Pathogenic Ancestry of the Fungal Clade Ustilaginomycotina.</title>
        <authorList>
            <person name="Kijpornyongpan T."/>
            <person name="Mondo S.J."/>
            <person name="Barry K."/>
            <person name="Sandor L."/>
            <person name="Lee J."/>
            <person name="Lipzen A."/>
            <person name="Pangilinan J."/>
            <person name="LaButti K."/>
            <person name="Hainaut M."/>
            <person name="Henrissat B."/>
            <person name="Grigoriev I.V."/>
            <person name="Spatafora J.W."/>
            <person name="Aime M.C."/>
        </authorList>
    </citation>
    <scope>NUCLEOTIDE SEQUENCE [LARGE SCALE GENOMIC DNA]</scope>
    <source>
        <strain evidence="2 3">MCA 4198</strain>
    </source>
</reference>
<keyword evidence="3" id="KW-1185">Reference proteome</keyword>
<feature type="region of interest" description="Disordered" evidence="1">
    <location>
        <begin position="1"/>
        <end position="65"/>
    </location>
</feature>
<organism evidence="2 3">
    <name type="scientific">Acaromyces ingoldii</name>
    <dbReference type="NCBI Taxonomy" id="215250"/>
    <lineage>
        <taxon>Eukaryota</taxon>
        <taxon>Fungi</taxon>
        <taxon>Dikarya</taxon>
        <taxon>Basidiomycota</taxon>
        <taxon>Ustilaginomycotina</taxon>
        <taxon>Exobasidiomycetes</taxon>
        <taxon>Exobasidiales</taxon>
        <taxon>Cryptobasidiaceae</taxon>
        <taxon>Acaromyces</taxon>
    </lineage>
</organism>
<protein>
    <submittedName>
        <fullName evidence="2">Uncharacterized protein</fullName>
    </submittedName>
</protein>
<name>A0A316YS02_9BASI</name>
<feature type="compositionally biased region" description="Low complexity" evidence="1">
    <location>
        <begin position="9"/>
        <end position="35"/>
    </location>
</feature>
<proteinExistence type="predicted"/>
<dbReference type="EMBL" id="KZ819635">
    <property type="protein sequence ID" value="PWN91902.1"/>
    <property type="molecule type" value="Genomic_DNA"/>
</dbReference>